<sequence>MLPSYAVEIVTPKKIVLNGLWFGPRRAREVLVVVHGLGSSLWKSLFFSLATNLARGGTAVLIFNNRGHDRISGLYRARGNRSKRKWAGGGMEVFTDCVDDIQGAVNFARRQGAKNIFLVGHSTGCQKSVYWAHKKKGRGVRGIILLAPLSDYSVALRDDKAGKLARARRVARALVRRGKKHELLPQSIWPHIDDAQRFLSLYAPESVEEMFTYAQPKKTPRIFRSVRVPMLAIFAGADEFGDRPAKEIVQWFERNNRSRAFKNGVIPNVQHGFRGAELRVVQEVRKFIKGRV</sequence>
<organism evidence="1 2">
    <name type="scientific">Candidatus Kaiserbacteria bacterium RIFCSPHIGHO2_02_FULL_59_21</name>
    <dbReference type="NCBI Taxonomy" id="1798500"/>
    <lineage>
        <taxon>Bacteria</taxon>
        <taxon>Candidatus Kaiseribacteriota</taxon>
    </lineage>
</organism>
<proteinExistence type="predicted"/>
<evidence type="ECO:0000313" key="2">
    <source>
        <dbReference type="Proteomes" id="UP000178572"/>
    </source>
</evidence>
<reference evidence="1 2" key="1">
    <citation type="journal article" date="2016" name="Nat. Commun.">
        <title>Thousands of microbial genomes shed light on interconnected biogeochemical processes in an aquifer system.</title>
        <authorList>
            <person name="Anantharaman K."/>
            <person name="Brown C.T."/>
            <person name="Hug L.A."/>
            <person name="Sharon I."/>
            <person name="Castelle C.J."/>
            <person name="Probst A.J."/>
            <person name="Thomas B.C."/>
            <person name="Singh A."/>
            <person name="Wilkins M.J."/>
            <person name="Karaoz U."/>
            <person name="Brodie E.L."/>
            <person name="Williams K.H."/>
            <person name="Hubbard S.S."/>
            <person name="Banfield J.F."/>
        </authorList>
    </citation>
    <scope>NUCLEOTIDE SEQUENCE [LARGE SCALE GENOMIC DNA]</scope>
</reference>
<gene>
    <name evidence="1" type="ORF">A3C21_04130</name>
</gene>
<protein>
    <recommendedName>
        <fullName evidence="3">Serine aminopeptidase S33 domain-containing protein</fullName>
    </recommendedName>
</protein>
<dbReference type="STRING" id="1798500.A3C21_04130"/>
<dbReference type="InterPro" id="IPR013744">
    <property type="entry name" value="SidJ"/>
</dbReference>
<dbReference type="SUPFAM" id="SSF53474">
    <property type="entry name" value="alpha/beta-Hydrolases"/>
    <property type="match status" value="1"/>
</dbReference>
<dbReference type="Gene3D" id="3.40.50.1820">
    <property type="entry name" value="alpha/beta hydrolase"/>
    <property type="match status" value="1"/>
</dbReference>
<dbReference type="InterPro" id="IPR029058">
    <property type="entry name" value="AB_hydrolase_fold"/>
</dbReference>
<name>A0A1F6E0B2_9BACT</name>
<dbReference type="Proteomes" id="UP000178572">
    <property type="component" value="Unassembled WGS sequence"/>
</dbReference>
<dbReference type="PANTHER" id="PTHR31591">
    <property type="entry name" value="UPF0613 PROTEIN PB24D3.06C"/>
    <property type="match status" value="1"/>
</dbReference>
<dbReference type="PANTHER" id="PTHR31591:SF1">
    <property type="entry name" value="UPF0613 PROTEIN PB24D3.06C"/>
    <property type="match status" value="1"/>
</dbReference>
<accession>A0A1F6E0B2</accession>
<dbReference type="AlphaFoldDB" id="A0A1F6E0B2"/>
<comment type="caution">
    <text evidence="1">The sequence shown here is derived from an EMBL/GenBank/DDBJ whole genome shotgun (WGS) entry which is preliminary data.</text>
</comment>
<dbReference type="Pfam" id="PF08538">
    <property type="entry name" value="DUF1749"/>
    <property type="match status" value="1"/>
</dbReference>
<dbReference type="EMBL" id="MFLN01000031">
    <property type="protein sequence ID" value="OGG66990.1"/>
    <property type="molecule type" value="Genomic_DNA"/>
</dbReference>
<evidence type="ECO:0008006" key="3">
    <source>
        <dbReference type="Google" id="ProtNLM"/>
    </source>
</evidence>
<evidence type="ECO:0000313" key="1">
    <source>
        <dbReference type="EMBL" id="OGG66990.1"/>
    </source>
</evidence>